<dbReference type="Proteomes" id="UP000231987">
    <property type="component" value="Unassembled WGS sequence"/>
</dbReference>
<protein>
    <submittedName>
        <fullName evidence="1">Uncharacterized protein</fullName>
    </submittedName>
</protein>
<gene>
    <name evidence="1" type="ORF">CEJ86_32225</name>
</gene>
<comment type="caution">
    <text evidence="1">The sequence shown here is derived from an EMBL/GenBank/DDBJ whole genome shotgun (WGS) entry which is preliminary data.</text>
</comment>
<evidence type="ECO:0000313" key="2">
    <source>
        <dbReference type="Proteomes" id="UP000231987"/>
    </source>
</evidence>
<sequence>MIEYPDLAGKSTVAIGGPCVASKSLADARPADLPNRLAKGCGKSGLIWGEQSIIEDHAAIALGNPKYNSPQIQRIL</sequence>
<reference evidence="1 2" key="1">
    <citation type="submission" date="2017-06" db="EMBL/GenBank/DDBJ databases">
        <title>Ensifer strains isolated from leguminous trees and herbs display diverse denitrification phenotypes with some acting as strong N2O sinks.</title>
        <authorList>
            <person name="Woliy K."/>
            <person name="Mania D."/>
            <person name="Bakken L.R."/>
            <person name="Frostegard A."/>
        </authorList>
    </citation>
    <scope>NUCLEOTIDE SEQUENCE [LARGE SCALE GENOMIC DNA]</scope>
    <source>
        <strain evidence="1 2">AC50a</strain>
    </source>
</reference>
<organism evidence="1 2">
    <name type="scientific">Rhizobium meliloti</name>
    <name type="common">Ensifer meliloti</name>
    <name type="synonym">Sinorhizobium meliloti</name>
    <dbReference type="NCBI Taxonomy" id="382"/>
    <lineage>
        <taxon>Bacteria</taxon>
        <taxon>Pseudomonadati</taxon>
        <taxon>Pseudomonadota</taxon>
        <taxon>Alphaproteobacteria</taxon>
        <taxon>Hyphomicrobiales</taxon>
        <taxon>Rhizobiaceae</taxon>
        <taxon>Sinorhizobium/Ensifer group</taxon>
        <taxon>Sinorhizobium</taxon>
    </lineage>
</organism>
<dbReference type="AlphaFoldDB" id="A0A2J0YT29"/>
<dbReference type="EMBL" id="NJGD01000036">
    <property type="protein sequence ID" value="PJR08786.1"/>
    <property type="molecule type" value="Genomic_DNA"/>
</dbReference>
<name>A0A2J0YT29_RHIML</name>
<accession>A0A2J0YT29</accession>
<proteinExistence type="predicted"/>
<evidence type="ECO:0000313" key="1">
    <source>
        <dbReference type="EMBL" id="PJR08786.1"/>
    </source>
</evidence>